<evidence type="ECO:0000256" key="7">
    <source>
        <dbReference type="ARBA" id="ARBA00022842"/>
    </source>
</evidence>
<organism evidence="14 15">
    <name type="scientific">Rhynchospora tenuis</name>
    <dbReference type="NCBI Taxonomy" id="198213"/>
    <lineage>
        <taxon>Eukaryota</taxon>
        <taxon>Viridiplantae</taxon>
        <taxon>Streptophyta</taxon>
        <taxon>Embryophyta</taxon>
        <taxon>Tracheophyta</taxon>
        <taxon>Spermatophyta</taxon>
        <taxon>Magnoliopsida</taxon>
        <taxon>Liliopsida</taxon>
        <taxon>Poales</taxon>
        <taxon>Cyperaceae</taxon>
        <taxon>Cyperoideae</taxon>
        <taxon>Rhynchosporeae</taxon>
        <taxon>Rhynchospora</taxon>
    </lineage>
</organism>
<feature type="domain" description="PPM-type phosphatase" evidence="13">
    <location>
        <begin position="46"/>
        <end position="362"/>
    </location>
</feature>
<evidence type="ECO:0000256" key="12">
    <source>
        <dbReference type="RuleBase" id="RU003465"/>
    </source>
</evidence>
<sequence length="377" mass="43235">MALGRFFSRLFGCFANGDDNPITSIRGFKGNKYNHYHWEKKLARHLYGQYSMALAQANVQFEDRCQLESGPLSNIIPNGPTGVFVGVYDGHGGDRCSQFVLDNLFNDLKTAITNQHGHEVNSVVIQQAYLRTENKFLRHVRLIWQLLNYWKMATMGSCCLSGVVHDNKLYVANAGDSRAVVARWADGEEQPQVIQLSTDYNANDRDRRQELRAEHPNDPDLFRLSNGRWRVRDRTEVTRSIGAVYLKYNEFNRFPLEDRFRMQQPIVRPILKAEPTVQTHDLEPNDRFVIFGSGGLWREVTNEEAVSIVKTSSRSGAARALLKAALDKASNRHNLEYRDLINLPLDVKRYHHDDISIVILFFDELPEPVIDQTVSLE</sequence>
<keyword evidence="15" id="KW-1185">Reference proteome</keyword>
<keyword evidence="8 12" id="KW-0904">Protein phosphatase</keyword>
<dbReference type="EMBL" id="JAMRDG010000002">
    <property type="protein sequence ID" value="KAJ3687686.1"/>
    <property type="molecule type" value="Genomic_DNA"/>
</dbReference>
<comment type="cofactor">
    <cofactor evidence="2">
        <name>Mg(2+)</name>
        <dbReference type="ChEBI" id="CHEBI:18420"/>
    </cofactor>
</comment>
<proteinExistence type="inferred from homology"/>
<evidence type="ECO:0000256" key="11">
    <source>
        <dbReference type="ARBA" id="ARBA00048336"/>
    </source>
</evidence>
<name>A0AAD5Z6C5_9POAL</name>
<dbReference type="AlphaFoldDB" id="A0AAD5Z6C5"/>
<dbReference type="InterPro" id="IPR000222">
    <property type="entry name" value="PP2C_BS"/>
</dbReference>
<dbReference type="InterPro" id="IPR001932">
    <property type="entry name" value="PPM-type_phosphatase-like_dom"/>
</dbReference>
<dbReference type="GO" id="GO:0004722">
    <property type="term" value="F:protein serine/threonine phosphatase activity"/>
    <property type="evidence" value="ECO:0007669"/>
    <property type="project" value="UniProtKB-EC"/>
</dbReference>
<dbReference type="CDD" id="cd00143">
    <property type="entry name" value="PP2Cc"/>
    <property type="match status" value="1"/>
</dbReference>
<evidence type="ECO:0000256" key="1">
    <source>
        <dbReference type="ARBA" id="ARBA00001936"/>
    </source>
</evidence>
<evidence type="ECO:0000256" key="8">
    <source>
        <dbReference type="ARBA" id="ARBA00022912"/>
    </source>
</evidence>
<evidence type="ECO:0000256" key="4">
    <source>
        <dbReference type="ARBA" id="ARBA00013081"/>
    </source>
</evidence>
<dbReference type="Proteomes" id="UP001210211">
    <property type="component" value="Unassembled WGS sequence"/>
</dbReference>
<evidence type="ECO:0000313" key="14">
    <source>
        <dbReference type="EMBL" id="KAJ3687686.1"/>
    </source>
</evidence>
<accession>A0AAD5Z6C5</accession>
<comment type="catalytic activity">
    <reaction evidence="11">
        <text>O-phospho-L-threonyl-[protein] + H2O = L-threonyl-[protein] + phosphate</text>
        <dbReference type="Rhea" id="RHEA:47004"/>
        <dbReference type="Rhea" id="RHEA-COMP:11060"/>
        <dbReference type="Rhea" id="RHEA-COMP:11605"/>
        <dbReference type="ChEBI" id="CHEBI:15377"/>
        <dbReference type="ChEBI" id="CHEBI:30013"/>
        <dbReference type="ChEBI" id="CHEBI:43474"/>
        <dbReference type="ChEBI" id="CHEBI:61977"/>
        <dbReference type="EC" id="3.1.3.16"/>
    </reaction>
</comment>
<evidence type="ECO:0000313" key="15">
    <source>
        <dbReference type="Proteomes" id="UP001210211"/>
    </source>
</evidence>
<dbReference type="EC" id="3.1.3.16" evidence="4"/>
<evidence type="ECO:0000256" key="10">
    <source>
        <dbReference type="ARBA" id="ARBA00047761"/>
    </source>
</evidence>
<evidence type="ECO:0000256" key="3">
    <source>
        <dbReference type="ARBA" id="ARBA00006702"/>
    </source>
</evidence>
<dbReference type="PROSITE" id="PS51746">
    <property type="entry name" value="PPM_2"/>
    <property type="match status" value="1"/>
</dbReference>
<evidence type="ECO:0000259" key="13">
    <source>
        <dbReference type="PROSITE" id="PS51746"/>
    </source>
</evidence>
<keyword evidence="9" id="KW-0464">Manganese</keyword>
<evidence type="ECO:0000256" key="5">
    <source>
        <dbReference type="ARBA" id="ARBA00022723"/>
    </source>
</evidence>
<dbReference type="SUPFAM" id="SSF81606">
    <property type="entry name" value="PP2C-like"/>
    <property type="match status" value="1"/>
</dbReference>
<comment type="cofactor">
    <cofactor evidence="1">
        <name>Mn(2+)</name>
        <dbReference type="ChEBI" id="CHEBI:29035"/>
    </cofactor>
</comment>
<comment type="similarity">
    <text evidence="3 12">Belongs to the PP2C family.</text>
</comment>
<keyword evidence="5" id="KW-0479">Metal-binding</keyword>
<evidence type="ECO:0000256" key="2">
    <source>
        <dbReference type="ARBA" id="ARBA00001946"/>
    </source>
</evidence>
<dbReference type="PANTHER" id="PTHR47992">
    <property type="entry name" value="PROTEIN PHOSPHATASE"/>
    <property type="match status" value="1"/>
</dbReference>
<protein>
    <recommendedName>
        <fullName evidence="4">protein-serine/threonine phosphatase</fullName>
        <ecNumber evidence="4">3.1.3.16</ecNumber>
    </recommendedName>
</protein>
<reference evidence="14 15" key="1">
    <citation type="journal article" date="2022" name="Cell">
        <title>Repeat-based holocentromeres influence genome architecture and karyotype evolution.</title>
        <authorList>
            <person name="Hofstatter P.G."/>
            <person name="Thangavel G."/>
            <person name="Lux T."/>
            <person name="Neumann P."/>
            <person name="Vondrak T."/>
            <person name="Novak P."/>
            <person name="Zhang M."/>
            <person name="Costa L."/>
            <person name="Castellani M."/>
            <person name="Scott A."/>
            <person name="Toegelov H."/>
            <person name="Fuchs J."/>
            <person name="Mata-Sucre Y."/>
            <person name="Dias Y."/>
            <person name="Vanzela A.L.L."/>
            <person name="Huettel B."/>
            <person name="Almeida C.C.S."/>
            <person name="Simkova H."/>
            <person name="Souza G."/>
            <person name="Pedrosa-Harand A."/>
            <person name="Macas J."/>
            <person name="Mayer K.F.X."/>
            <person name="Houben A."/>
            <person name="Marques A."/>
        </authorList>
    </citation>
    <scope>NUCLEOTIDE SEQUENCE [LARGE SCALE GENOMIC DNA]</scope>
    <source>
        <strain evidence="14">RhyTen1mFocal</strain>
    </source>
</reference>
<dbReference type="InterPro" id="IPR015655">
    <property type="entry name" value="PP2C"/>
</dbReference>
<dbReference type="InterPro" id="IPR036457">
    <property type="entry name" value="PPM-type-like_dom_sf"/>
</dbReference>
<evidence type="ECO:0000256" key="9">
    <source>
        <dbReference type="ARBA" id="ARBA00023211"/>
    </source>
</evidence>
<keyword evidence="6 12" id="KW-0378">Hydrolase</keyword>
<gene>
    <name evidence="14" type="ORF">LUZ61_016850</name>
</gene>
<dbReference type="Gene3D" id="3.60.40.10">
    <property type="entry name" value="PPM-type phosphatase domain"/>
    <property type="match status" value="1"/>
</dbReference>
<dbReference type="GO" id="GO:0046872">
    <property type="term" value="F:metal ion binding"/>
    <property type="evidence" value="ECO:0007669"/>
    <property type="project" value="UniProtKB-KW"/>
</dbReference>
<dbReference type="SMART" id="SM00332">
    <property type="entry name" value="PP2Cc"/>
    <property type="match status" value="1"/>
</dbReference>
<comment type="caution">
    <text evidence="14">The sequence shown here is derived from an EMBL/GenBank/DDBJ whole genome shotgun (WGS) entry which is preliminary data.</text>
</comment>
<comment type="catalytic activity">
    <reaction evidence="10">
        <text>O-phospho-L-seryl-[protein] + H2O = L-seryl-[protein] + phosphate</text>
        <dbReference type="Rhea" id="RHEA:20629"/>
        <dbReference type="Rhea" id="RHEA-COMP:9863"/>
        <dbReference type="Rhea" id="RHEA-COMP:11604"/>
        <dbReference type="ChEBI" id="CHEBI:15377"/>
        <dbReference type="ChEBI" id="CHEBI:29999"/>
        <dbReference type="ChEBI" id="CHEBI:43474"/>
        <dbReference type="ChEBI" id="CHEBI:83421"/>
        <dbReference type="EC" id="3.1.3.16"/>
    </reaction>
</comment>
<dbReference type="PROSITE" id="PS01032">
    <property type="entry name" value="PPM_1"/>
    <property type="match status" value="1"/>
</dbReference>
<keyword evidence="7" id="KW-0460">Magnesium</keyword>
<evidence type="ECO:0000256" key="6">
    <source>
        <dbReference type="ARBA" id="ARBA00022801"/>
    </source>
</evidence>
<dbReference type="Pfam" id="PF00481">
    <property type="entry name" value="PP2C"/>
    <property type="match status" value="1"/>
</dbReference>